<dbReference type="PANTHER" id="PTHR35393:SF1">
    <property type="entry name" value="SNOAL-LIKE DOMAIN-CONTAINING PROTEIN"/>
    <property type="match status" value="1"/>
</dbReference>
<dbReference type="AlphaFoldDB" id="A0AAN7SYE0"/>
<keyword evidence="1" id="KW-0472">Membrane</keyword>
<evidence type="ECO:0000313" key="4">
    <source>
        <dbReference type="Proteomes" id="UP001309876"/>
    </source>
</evidence>
<gene>
    <name evidence="3" type="ORF">LTR05_006422</name>
</gene>
<organism evidence="3 4">
    <name type="scientific">Lithohypha guttulata</name>
    <dbReference type="NCBI Taxonomy" id="1690604"/>
    <lineage>
        <taxon>Eukaryota</taxon>
        <taxon>Fungi</taxon>
        <taxon>Dikarya</taxon>
        <taxon>Ascomycota</taxon>
        <taxon>Pezizomycotina</taxon>
        <taxon>Eurotiomycetes</taxon>
        <taxon>Chaetothyriomycetidae</taxon>
        <taxon>Chaetothyriales</taxon>
        <taxon>Trichomeriaceae</taxon>
        <taxon>Lithohypha</taxon>
    </lineage>
</organism>
<dbReference type="EMBL" id="JAVRRJ010000006">
    <property type="protein sequence ID" value="KAK5083915.1"/>
    <property type="molecule type" value="Genomic_DNA"/>
</dbReference>
<reference evidence="3 4" key="1">
    <citation type="submission" date="2023-08" db="EMBL/GenBank/DDBJ databases">
        <title>Black Yeasts Isolated from many extreme environments.</title>
        <authorList>
            <person name="Coleine C."/>
            <person name="Stajich J.E."/>
            <person name="Selbmann L."/>
        </authorList>
    </citation>
    <scope>NUCLEOTIDE SEQUENCE [LARGE SCALE GENOMIC DNA]</scope>
    <source>
        <strain evidence="3 4">CCFEE 5910</strain>
    </source>
</reference>
<accession>A0AAN7SYE0</accession>
<dbReference type="Proteomes" id="UP001309876">
    <property type="component" value="Unassembled WGS sequence"/>
</dbReference>
<keyword evidence="4" id="KW-1185">Reference proteome</keyword>
<sequence>MEDPVKDIVPLIHTLTQAIPSKQKEAVENYFTPNAAFAHPFCKTGSWEIDLFDLNSRWATLMIYQWYKILSPRIDLEVLSVTFNEDKLILYADIHQHFRLWLVPFYDADVRFTTCLHLAEGDETGPVSALTKRFENRYRRTTSSKSSYHDVPNGINGEPVKLYYITLQEDLYQTSEWIKFLVPWGVGATLVATWQFYATFFCILGSIILYPLTMWKEKTRADVPKQILPPRRFVDD</sequence>
<evidence type="ECO:0000313" key="3">
    <source>
        <dbReference type="EMBL" id="KAK5083915.1"/>
    </source>
</evidence>
<dbReference type="PANTHER" id="PTHR35393">
    <property type="entry name" value="CHROMOSOME 1, WHOLE GENOME SHOTGUN SEQUENCE"/>
    <property type="match status" value="1"/>
</dbReference>
<name>A0AAN7SYE0_9EURO</name>
<evidence type="ECO:0000256" key="1">
    <source>
        <dbReference type="SAM" id="Phobius"/>
    </source>
</evidence>
<dbReference type="InterPro" id="IPR057514">
    <property type="entry name" value="NTF2_SigF"/>
</dbReference>
<proteinExistence type="predicted"/>
<evidence type="ECO:0000259" key="2">
    <source>
        <dbReference type="Pfam" id="PF24840"/>
    </source>
</evidence>
<protein>
    <recommendedName>
        <fullName evidence="2">SigF-like NTF2-like domain-containing protein</fullName>
    </recommendedName>
</protein>
<feature type="domain" description="SigF-like NTF2-like" evidence="2">
    <location>
        <begin position="1"/>
        <end position="122"/>
    </location>
</feature>
<dbReference type="Pfam" id="PF24840">
    <property type="entry name" value="NTF2_SigF"/>
    <property type="match status" value="1"/>
</dbReference>
<comment type="caution">
    <text evidence="3">The sequence shown here is derived from an EMBL/GenBank/DDBJ whole genome shotgun (WGS) entry which is preliminary data.</text>
</comment>
<keyword evidence="1" id="KW-1133">Transmembrane helix</keyword>
<feature type="transmembrane region" description="Helical" evidence="1">
    <location>
        <begin position="194"/>
        <end position="212"/>
    </location>
</feature>
<keyword evidence="1" id="KW-0812">Transmembrane</keyword>